<evidence type="ECO:0000256" key="3">
    <source>
        <dbReference type="ARBA" id="ARBA00022900"/>
    </source>
</evidence>
<dbReference type="Gramene" id="TraesROB_scaffold_202635_01G000100.1">
    <property type="protein sequence ID" value="TraesROB_scaffold_202635_01G000100.1"/>
    <property type="gene ID" value="TraesROB_scaffold_202635_01G000100"/>
</dbReference>
<reference evidence="4" key="1">
    <citation type="submission" date="2018-08" db="EMBL/GenBank/DDBJ databases">
        <authorList>
            <person name="Rossello M."/>
        </authorList>
    </citation>
    <scope>NUCLEOTIDE SEQUENCE [LARGE SCALE GENOMIC DNA]</scope>
    <source>
        <strain evidence="4">cv. Chinese Spring</strain>
    </source>
</reference>
<proteinExistence type="inferred from homology"/>
<dbReference type="Gramene" id="TraesRN1A0100074900.1">
    <property type="protein sequence ID" value="TraesRN1A0100074900.1"/>
    <property type="gene ID" value="TraesRN1A0100074900"/>
</dbReference>
<evidence type="ECO:0000313" key="4">
    <source>
        <dbReference type="EnsemblPlants" id="TraesCS1A02G026800.1.cds1"/>
    </source>
</evidence>
<accession>A0A3B5XTD4</accession>
<protein>
    <submittedName>
        <fullName evidence="4">Uncharacterized protein</fullName>
    </submittedName>
</protein>
<dbReference type="AlphaFoldDB" id="A0A3B5XTD4"/>
<dbReference type="PaxDb" id="4565-Traes_1AS_295F9FA6C.1"/>
<dbReference type="Gramene" id="TraesLAC1A03G00009070.1">
    <property type="protein sequence ID" value="TraesLAC1A03G00009070.1.CDS1"/>
    <property type="gene ID" value="TraesLAC1A03G00009070"/>
</dbReference>
<dbReference type="Proteomes" id="UP000019116">
    <property type="component" value="Chromosome 1A"/>
</dbReference>
<keyword evidence="5" id="KW-1185">Reference proteome</keyword>
<organism evidence="4">
    <name type="scientific">Triticum aestivum</name>
    <name type="common">Wheat</name>
    <dbReference type="NCBI Taxonomy" id="4565"/>
    <lineage>
        <taxon>Eukaryota</taxon>
        <taxon>Viridiplantae</taxon>
        <taxon>Streptophyta</taxon>
        <taxon>Embryophyta</taxon>
        <taxon>Tracheophyta</taxon>
        <taxon>Spermatophyta</taxon>
        <taxon>Magnoliopsida</taxon>
        <taxon>Liliopsida</taxon>
        <taxon>Poales</taxon>
        <taxon>Poaceae</taxon>
        <taxon>BOP clade</taxon>
        <taxon>Pooideae</taxon>
        <taxon>Triticodae</taxon>
        <taxon>Triticeae</taxon>
        <taxon>Triticinae</taxon>
        <taxon>Triticum</taxon>
    </lineage>
</organism>
<dbReference type="PANTHER" id="PTHR33091:SF114">
    <property type="entry name" value="OS12G0548700 PROTEIN"/>
    <property type="match status" value="1"/>
</dbReference>
<dbReference type="Gramene" id="TraesJUL1A03G00001140.1">
    <property type="protein sequence ID" value="TraesJUL1A03G00001140.1.CDS1"/>
    <property type="gene ID" value="TraesJUL1A03G00001140"/>
</dbReference>
<reference evidence="4" key="2">
    <citation type="submission" date="2018-10" db="UniProtKB">
        <authorList>
            <consortium name="EnsemblPlants"/>
        </authorList>
    </citation>
    <scope>IDENTIFICATION</scope>
</reference>
<dbReference type="OMA" id="KDMPDTD"/>
<dbReference type="OrthoDB" id="658623at2759"/>
<dbReference type="PANTHER" id="PTHR33091">
    <property type="entry name" value="PROTEIN, PUTATIVE, EXPRESSED-RELATED"/>
    <property type="match status" value="1"/>
</dbReference>
<dbReference type="InterPro" id="IPR000864">
    <property type="entry name" value="Prot_inh_pot1"/>
</dbReference>
<dbReference type="PRINTS" id="PR00292">
    <property type="entry name" value="POTATOINHBTR"/>
</dbReference>
<dbReference type="SMR" id="A0A3B5XTD4"/>
<dbReference type="Gramene" id="TraesCLE_scaffold_136428_01G000300.1">
    <property type="protein sequence ID" value="TraesCLE_scaffold_136428_01G000300.1"/>
    <property type="gene ID" value="TraesCLE_scaffold_136428_01G000300"/>
</dbReference>
<dbReference type="Pfam" id="PF00280">
    <property type="entry name" value="potato_inhibit"/>
    <property type="match status" value="1"/>
</dbReference>
<dbReference type="SUPFAM" id="SSF54654">
    <property type="entry name" value="CI-2 family of serine protease inhibitors"/>
    <property type="match status" value="1"/>
</dbReference>
<evidence type="ECO:0000256" key="2">
    <source>
        <dbReference type="ARBA" id="ARBA00022690"/>
    </source>
</evidence>
<keyword evidence="2" id="KW-0646">Protease inhibitor</keyword>
<comment type="similarity">
    <text evidence="1">Belongs to the protease inhibitor I13 (potato type I serine protease inhibitor) family.</text>
</comment>
<dbReference type="Gramene" id="TraesSYM1A03G00007930.1">
    <property type="protein sequence ID" value="TraesSYM1A03G00007930.1.CDS1"/>
    <property type="gene ID" value="TraesSYM1A03G00007930"/>
</dbReference>
<dbReference type="InterPro" id="IPR036354">
    <property type="entry name" value="Prot_inh_pot1_sf"/>
</dbReference>
<dbReference type="Gramene" id="TraesCAD_scaffold_151303_01G000100.1">
    <property type="protein sequence ID" value="TraesCAD_scaffold_151303_01G000100.1"/>
    <property type="gene ID" value="TraesCAD_scaffold_151303_01G000100"/>
</dbReference>
<dbReference type="EnsemblPlants" id="TraesCS1A02G026800.1">
    <property type="protein sequence ID" value="TraesCS1A02G026800.1.cds1"/>
    <property type="gene ID" value="TraesCS1A02G026800"/>
</dbReference>
<evidence type="ECO:0000256" key="1">
    <source>
        <dbReference type="ARBA" id="ARBA00008210"/>
    </source>
</evidence>
<dbReference type="GO" id="GO:0009611">
    <property type="term" value="P:response to wounding"/>
    <property type="evidence" value="ECO:0007669"/>
    <property type="project" value="InterPro"/>
</dbReference>
<dbReference type="STRING" id="4565.A0A3B5XTD4"/>
<dbReference type="GO" id="GO:0004867">
    <property type="term" value="F:serine-type endopeptidase inhibitor activity"/>
    <property type="evidence" value="ECO:0007669"/>
    <property type="project" value="UniProtKB-KW"/>
</dbReference>
<dbReference type="Gramene" id="TraesPARA_EIv1.0_0096620.1">
    <property type="protein sequence ID" value="TraesPARA_EIv1.0_0096620.1.CDS1"/>
    <property type="gene ID" value="TraesPARA_EIv1.0_0096620"/>
</dbReference>
<dbReference type="Gene3D" id="3.30.10.10">
    <property type="entry name" value="Trypsin Inhibitor V, subunit A"/>
    <property type="match status" value="1"/>
</dbReference>
<keyword evidence="3" id="KW-0722">Serine protease inhibitor</keyword>
<dbReference type="Gramene" id="TraesCS1A02G026800.1">
    <property type="protein sequence ID" value="TraesCS1A02G026800.1.cds1"/>
    <property type="gene ID" value="TraesCS1A02G026800"/>
</dbReference>
<evidence type="ECO:0000313" key="5">
    <source>
        <dbReference type="Proteomes" id="UP000019116"/>
    </source>
</evidence>
<dbReference type="Gramene" id="TraesCS1A03G0061600.1">
    <property type="protein sequence ID" value="TraesCS1A03G0061600.1.CDS1"/>
    <property type="gene ID" value="TraesCS1A03G0061600"/>
</dbReference>
<name>A0A3B5XTD4_WHEAT</name>
<sequence>MSCAAPKAPAGEENKTSWPEVVGKSIEEAKEIILKDMPDTDIDVLPLGSAMTLDFRTNRVRIIVDTVATTPSIG</sequence>
<dbReference type="Gramene" id="TraesJAG1A03G00008790.1">
    <property type="protein sequence ID" value="TraesJAG1A03G00008790.1.CDS1"/>
    <property type="gene ID" value="TraesJAG1A03G00008790"/>
</dbReference>